<dbReference type="AlphaFoldDB" id="A0A8H6YH83"/>
<evidence type="ECO:0000313" key="3">
    <source>
        <dbReference type="Proteomes" id="UP000620124"/>
    </source>
</evidence>
<dbReference type="OrthoDB" id="3141838at2759"/>
<feature type="region of interest" description="Disordered" evidence="1">
    <location>
        <begin position="492"/>
        <end position="527"/>
    </location>
</feature>
<protein>
    <submittedName>
        <fullName evidence="2">Uncharacterized protein</fullName>
    </submittedName>
</protein>
<feature type="compositionally biased region" description="Acidic residues" evidence="1">
    <location>
        <begin position="509"/>
        <end position="527"/>
    </location>
</feature>
<comment type="caution">
    <text evidence="2">The sequence shown here is derived from an EMBL/GenBank/DDBJ whole genome shotgun (WGS) entry which is preliminary data.</text>
</comment>
<reference evidence="2" key="1">
    <citation type="submission" date="2020-05" db="EMBL/GenBank/DDBJ databases">
        <title>Mycena genomes resolve the evolution of fungal bioluminescence.</title>
        <authorList>
            <person name="Tsai I.J."/>
        </authorList>
    </citation>
    <scope>NUCLEOTIDE SEQUENCE</scope>
    <source>
        <strain evidence="2">CCC161011</strain>
    </source>
</reference>
<keyword evidence="3" id="KW-1185">Reference proteome</keyword>
<gene>
    <name evidence="2" type="ORF">MVEN_00903100</name>
</gene>
<feature type="compositionally biased region" description="Pro residues" evidence="1">
    <location>
        <begin position="402"/>
        <end position="421"/>
    </location>
</feature>
<feature type="region of interest" description="Disordered" evidence="1">
    <location>
        <begin position="39"/>
        <end position="89"/>
    </location>
</feature>
<organism evidence="2 3">
    <name type="scientific">Mycena venus</name>
    <dbReference type="NCBI Taxonomy" id="2733690"/>
    <lineage>
        <taxon>Eukaryota</taxon>
        <taxon>Fungi</taxon>
        <taxon>Dikarya</taxon>
        <taxon>Basidiomycota</taxon>
        <taxon>Agaricomycotina</taxon>
        <taxon>Agaricomycetes</taxon>
        <taxon>Agaricomycetidae</taxon>
        <taxon>Agaricales</taxon>
        <taxon>Marasmiineae</taxon>
        <taxon>Mycenaceae</taxon>
        <taxon>Mycena</taxon>
    </lineage>
</organism>
<proteinExistence type="predicted"/>
<feature type="compositionally biased region" description="Basic and acidic residues" evidence="1">
    <location>
        <begin position="458"/>
        <end position="472"/>
    </location>
</feature>
<evidence type="ECO:0000256" key="1">
    <source>
        <dbReference type="SAM" id="MobiDB-lite"/>
    </source>
</evidence>
<name>A0A8H6YH83_9AGAR</name>
<evidence type="ECO:0000313" key="2">
    <source>
        <dbReference type="EMBL" id="KAF7358522.1"/>
    </source>
</evidence>
<feature type="region of interest" description="Disordered" evidence="1">
    <location>
        <begin position="386"/>
        <end position="480"/>
    </location>
</feature>
<feature type="compositionally biased region" description="Low complexity" evidence="1">
    <location>
        <begin position="59"/>
        <end position="75"/>
    </location>
</feature>
<dbReference type="Proteomes" id="UP000620124">
    <property type="component" value="Unassembled WGS sequence"/>
</dbReference>
<accession>A0A8H6YH83</accession>
<dbReference type="EMBL" id="JACAZI010000006">
    <property type="protein sequence ID" value="KAF7358522.1"/>
    <property type="molecule type" value="Genomic_DNA"/>
</dbReference>
<sequence>MMSVLSPQWPSQPSTWNGHHSAASFSALAAPVIPPLHPLDSPFPSPSHDLSSFNALAGSPPQRSSPPQTSRHQSPVPRPSAFGGVPQRNTRSLDRDGLIHILNFFSNLIPGHFGNGPQIRLVIHGGAVMLLNPELAKLAATTAATDGRANQRSTTRDIDYIARSFSSEWAQRYGVYDANDRLKQCIFETALQFGLGGDWMNSDADVALPMATDPATGAAYDPIHAASIQTCDALTVYTSPNGLLKLVSVTPFWTVALKMVRYNPADREDICILLRSGTLSRQYHWTPTRLEHWLLGTCWAMGYAGYDHERIKEMRRRMIEVVAEANRWDPDAVMDDGRGGVVPLRPATTMYPGAAYGHGYGYMHQPPNFNPMYNYYRGADPRVGSPFQSPVHSPRAHTFPPASSPPPFLLGPTPTPPPPPPPKKKKKQTQTTAVTTWPNKWTDLAVEAPQQQQWDPESTEKWEQDVRQTAAKEKKHGRMTSWIPFLKNSKSQPALNASKKLSKRRQYYDSEDEDDSSSEDDSDSDDEDWRYHERLKWGTADHSQRRSHSHAPAGISYASSFQHSVADFMSNGMTPIAAPAVMASGPTAEQGQQPPPVLPGWNFPGAQVQSPQPWTYQYAHHRHPQERYRSPQPDMNQVSAGMNALGLYGV</sequence>